<dbReference type="GO" id="GO:0061630">
    <property type="term" value="F:ubiquitin protein ligase activity"/>
    <property type="evidence" value="ECO:0007669"/>
    <property type="project" value="UniProtKB-EC"/>
</dbReference>
<evidence type="ECO:0000256" key="7">
    <source>
        <dbReference type="ARBA" id="ARBA00022593"/>
    </source>
</evidence>
<dbReference type="InterPro" id="IPR001841">
    <property type="entry name" value="Znf_RING"/>
</dbReference>
<dbReference type="GO" id="GO:0016567">
    <property type="term" value="P:protein ubiquitination"/>
    <property type="evidence" value="ECO:0007669"/>
    <property type="project" value="UniProtKB-ARBA"/>
</dbReference>
<dbReference type="GeneID" id="43590766"/>
<dbReference type="PROSITE" id="PS50089">
    <property type="entry name" value="ZF_RING_2"/>
    <property type="match status" value="1"/>
</dbReference>
<evidence type="ECO:0000256" key="1">
    <source>
        <dbReference type="ARBA" id="ARBA00000900"/>
    </source>
</evidence>
<protein>
    <recommendedName>
        <fullName evidence="5">RING-type E3 ubiquitin transferase</fullName>
        <ecNumber evidence="5">2.3.2.27</ecNumber>
    </recommendedName>
    <alternativeName>
        <fullName evidence="18">Peroxin-10</fullName>
    </alternativeName>
</protein>
<evidence type="ECO:0000256" key="15">
    <source>
        <dbReference type="ARBA" id="ARBA00022989"/>
    </source>
</evidence>
<feature type="region of interest" description="Disordered" evidence="19">
    <location>
        <begin position="1"/>
        <end position="27"/>
    </location>
</feature>
<dbReference type="InterPro" id="IPR025654">
    <property type="entry name" value="PEX2/10"/>
</dbReference>
<evidence type="ECO:0000256" key="10">
    <source>
        <dbReference type="ARBA" id="ARBA00022723"/>
    </source>
</evidence>
<dbReference type="GO" id="GO:0016562">
    <property type="term" value="P:protein import into peroxisome matrix, receptor recycling"/>
    <property type="evidence" value="ECO:0007669"/>
    <property type="project" value="UniProtKB-ARBA"/>
</dbReference>
<dbReference type="Pfam" id="PF04757">
    <property type="entry name" value="Pex2_Pex12"/>
    <property type="match status" value="1"/>
</dbReference>
<evidence type="ECO:0000256" key="14">
    <source>
        <dbReference type="ARBA" id="ARBA00022927"/>
    </source>
</evidence>
<accession>A0A5M6BTL5</accession>
<dbReference type="Pfam" id="PF14634">
    <property type="entry name" value="zf-RING_5"/>
    <property type="match status" value="1"/>
</dbReference>
<gene>
    <name evidence="20" type="ORF">CI109_101208</name>
</gene>
<evidence type="ECO:0000256" key="8">
    <source>
        <dbReference type="ARBA" id="ARBA00022679"/>
    </source>
</evidence>
<dbReference type="AlphaFoldDB" id="A0A5M6BTL5"/>
<keyword evidence="10" id="KW-0479">Metal-binding</keyword>
<dbReference type="PROSITE" id="PS00518">
    <property type="entry name" value="ZF_RING_1"/>
    <property type="match status" value="1"/>
</dbReference>
<dbReference type="Gene3D" id="3.30.40.10">
    <property type="entry name" value="Zinc/RING finger domain, C3HC4 (zinc finger)"/>
    <property type="match status" value="1"/>
</dbReference>
<evidence type="ECO:0000256" key="4">
    <source>
        <dbReference type="ARBA" id="ARBA00008704"/>
    </source>
</evidence>
<organism evidence="20 21">
    <name type="scientific">Kwoniella shandongensis</name>
    <dbReference type="NCBI Taxonomy" id="1734106"/>
    <lineage>
        <taxon>Eukaryota</taxon>
        <taxon>Fungi</taxon>
        <taxon>Dikarya</taxon>
        <taxon>Basidiomycota</taxon>
        <taxon>Agaricomycotina</taxon>
        <taxon>Tremellomycetes</taxon>
        <taxon>Tremellales</taxon>
        <taxon>Cryptococcaceae</taxon>
        <taxon>Kwoniella</taxon>
    </lineage>
</organism>
<dbReference type="Proteomes" id="UP000322225">
    <property type="component" value="Chromosome 2"/>
</dbReference>
<keyword evidence="12" id="KW-0833">Ubl conjugation pathway</keyword>
<dbReference type="EC" id="2.3.2.27" evidence="5"/>
<comment type="subcellular location">
    <subcellularLocation>
        <location evidence="2">Peroxisome membrane</location>
        <topology evidence="2">Multi-pass membrane protein</topology>
    </subcellularLocation>
</comment>
<keyword evidence="9" id="KW-0812">Transmembrane</keyword>
<evidence type="ECO:0000256" key="17">
    <source>
        <dbReference type="ARBA" id="ARBA00023140"/>
    </source>
</evidence>
<dbReference type="KEGG" id="ksn:43590766"/>
<keyword evidence="15" id="KW-1133">Transmembrane helix</keyword>
<evidence type="ECO:0000256" key="2">
    <source>
        <dbReference type="ARBA" id="ARBA00004585"/>
    </source>
</evidence>
<comment type="pathway">
    <text evidence="3">Protein modification; protein ubiquitination.</text>
</comment>
<dbReference type="GO" id="GO:0005778">
    <property type="term" value="C:peroxisomal membrane"/>
    <property type="evidence" value="ECO:0007669"/>
    <property type="project" value="UniProtKB-SubCell"/>
</dbReference>
<evidence type="ECO:0000256" key="13">
    <source>
        <dbReference type="ARBA" id="ARBA00022833"/>
    </source>
</evidence>
<keyword evidence="17" id="KW-0576">Peroxisome</keyword>
<dbReference type="PANTHER" id="PTHR23350">
    <property type="entry name" value="PEROXISOME ASSEMBLY PROTEIN 10"/>
    <property type="match status" value="1"/>
</dbReference>
<dbReference type="EMBL" id="CP144052">
    <property type="protein sequence ID" value="WWD16776.1"/>
    <property type="molecule type" value="Genomic_DNA"/>
</dbReference>
<evidence type="ECO:0000256" key="9">
    <source>
        <dbReference type="ARBA" id="ARBA00022692"/>
    </source>
</evidence>
<dbReference type="InterPro" id="IPR006845">
    <property type="entry name" value="Pex_N"/>
</dbReference>
<dbReference type="RefSeq" id="XP_031859124.1">
    <property type="nucleotide sequence ID" value="XM_032006608.1"/>
</dbReference>
<feature type="compositionally biased region" description="Polar residues" evidence="19">
    <location>
        <begin position="1"/>
        <end position="14"/>
    </location>
</feature>
<keyword evidence="21" id="KW-1185">Reference proteome</keyword>
<dbReference type="InterPro" id="IPR013083">
    <property type="entry name" value="Znf_RING/FYVE/PHD"/>
</dbReference>
<comment type="similarity">
    <text evidence="4">Belongs to the pex2/pex10/pex12 family.</text>
</comment>
<dbReference type="InterPro" id="IPR017907">
    <property type="entry name" value="Znf_RING_CS"/>
</dbReference>
<reference evidence="20" key="1">
    <citation type="submission" date="2017-08" db="EMBL/GenBank/DDBJ databases">
        <authorList>
            <person name="Cuomo C."/>
            <person name="Billmyre B."/>
            <person name="Heitman J."/>
        </authorList>
    </citation>
    <scope>NUCLEOTIDE SEQUENCE</scope>
    <source>
        <strain evidence="20">CBS 12478</strain>
    </source>
</reference>
<dbReference type="PANTHER" id="PTHR23350:SF0">
    <property type="entry name" value="PEROXISOME BIOGENESIS FACTOR 10"/>
    <property type="match status" value="1"/>
</dbReference>
<name>A0A5M6BTL5_9TREE</name>
<proteinExistence type="inferred from homology"/>
<evidence type="ECO:0000256" key="19">
    <source>
        <dbReference type="SAM" id="MobiDB-lite"/>
    </source>
</evidence>
<evidence type="ECO:0000256" key="16">
    <source>
        <dbReference type="ARBA" id="ARBA00023136"/>
    </source>
</evidence>
<dbReference type="GO" id="GO:0008270">
    <property type="term" value="F:zinc ion binding"/>
    <property type="evidence" value="ECO:0007669"/>
    <property type="project" value="UniProtKB-KW"/>
</dbReference>
<dbReference type="SMART" id="SM00184">
    <property type="entry name" value="RING"/>
    <property type="match status" value="1"/>
</dbReference>
<evidence type="ECO:0000313" key="20">
    <source>
        <dbReference type="EMBL" id="WWD16776.1"/>
    </source>
</evidence>
<keyword evidence="6" id="KW-0813">Transport</keyword>
<keyword evidence="13" id="KW-0862">Zinc</keyword>
<sequence length="364" mass="40418">MDQPIASSSRQTVPPTGPPTEPNGHGDQYARLSFQPASQAQILRAHQRDTSQIYRLTDLVSEILRSIAGTRWLAHKQTIIDLLVKAVYLTLTFGRGSQTLGEEYTDILPFSTRRGRAPSKKRRLFTILFLLAPSLLNSPTTTAYLRNNTSDSTPSTRLQSVQAKLLRFLESPLGKSLPEVHMIAFLFGGRFFEFGRRLTGVSYISTLPATPPERRAPSYEPLGLLMLLPFLYRFLPSRRESSQESSVIGADRHPALSSNQEKNDTLPLSAPFITPEQTLLLTKDGTTYDQLNTYLSNDALDLPERQCTLCLEPRGTGEGSGGTVAVTECGHVFCWGCLGGLEKLECPLCRQTLRMERLVAAYNL</sequence>
<keyword evidence="8" id="KW-0808">Transferase</keyword>
<evidence type="ECO:0000256" key="12">
    <source>
        <dbReference type="ARBA" id="ARBA00022786"/>
    </source>
</evidence>
<evidence type="ECO:0000256" key="6">
    <source>
        <dbReference type="ARBA" id="ARBA00022448"/>
    </source>
</evidence>
<keyword evidence="11" id="KW-0863">Zinc-finger</keyword>
<dbReference type="SUPFAM" id="SSF57850">
    <property type="entry name" value="RING/U-box"/>
    <property type="match status" value="1"/>
</dbReference>
<keyword evidence="7" id="KW-0962">Peroxisome biogenesis</keyword>
<dbReference type="FunFam" id="3.30.40.10:FF:000671">
    <property type="entry name" value="Unplaced genomic scaffold supercont2.18, whole genome shotgun sequence"/>
    <property type="match status" value="1"/>
</dbReference>
<evidence type="ECO:0000313" key="21">
    <source>
        <dbReference type="Proteomes" id="UP000322225"/>
    </source>
</evidence>
<reference evidence="20" key="2">
    <citation type="submission" date="2024-01" db="EMBL/GenBank/DDBJ databases">
        <title>Comparative genomics of Cryptococcus and Kwoniella reveals pathogenesis evolution and contrasting modes of karyotype evolution via chromosome fusion or intercentromeric recombination.</title>
        <authorList>
            <person name="Coelho M.A."/>
            <person name="David-Palma M."/>
            <person name="Shea T."/>
            <person name="Bowers K."/>
            <person name="McGinley-Smith S."/>
            <person name="Mohammad A.W."/>
            <person name="Gnirke A."/>
            <person name="Yurkov A.M."/>
            <person name="Nowrousian M."/>
            <person name="Sun S."/>
            <person name="Cuomo C.A."/>
            <person name="Heitman J."/>
        </authorList>
    </citation>
    <scope>NUCLEOTIDE SEQUENCE</scope>
    <source>
        <strain evidence="20">CBS 12478</strain>
    </source>
</reference>
<keyword evidence="16" id="KW-0472">Membrane</keyword>
<evidence type="ECO:0000256" key="3">
    <source>
        <dbReference type="ARBA" id="ARBA00004906"/>
    </source>
</evidence>
<dbReference type="OrthoDB" id="6270329at2759"/>
<evidence type="ECO:0000256" key="11">
    <source>
        <dbReference type="ARBA" id="ARBA00022771"/>
    </source>
</evidence>
<keyword evidence="14" id="KW-0653">Protein transport</keyword>
<evidence type="ECO:0000256" key="5">
    <source>
        <dbReference type="ARBA" id="ARBA00012483"/>
    </source>
</evidence>
<evidence type="ECO:0000256" key="18">
    <source>
        <dbReference type="ARBA" id="ARBA00041230"/>
    </source>
</evidence>
<comment type="catalytic activity">
    <reaction evidence="1">
        <text>S-ubiquitinyl-[E2 ubiquitin-conjugating enzyme]-L-cysteine + [acceptor protein]-L-lysine = [E2 ubiquitin-conjugating enzyme]-L-cysteine + N(6)-ubiquitinyl-[acceptor protein]-L-lysine.</text>
        <dbReference type="EC" id="2.3.2.27"/>
    </reaction>
</comment>